<dbReference type="GO" id="GO:0016020">
    <property type="term" value="C:membrane"/>
    <property type="evidence" value="ECO:0007669"/>
    <property type="project" value="UniProtKB-SubCell"/>
</dbReference>
<dbReference type="PANTHER" id="PTHR11863">
    <property type="entry name" value="STEROL DESATURASE"/>
    <property type="match status" value="1"/>
</dbReference>
<feature type="transmembrane region" description="Helical" evidence="5">
    <location>
        <begin position="6"/>
        <end position="25"/>
    </location>
</feature>
<evidence type="ECO:0000256" key="1">
    <source>
        <dbReference type="ARBA" id="ARBA00004370"/>
    </source>
</evidence>
<feature type="transmembrane region" description="Helical" evidence="5">
    <location>
        <begin position="137"/>
        <end position="161"/>
    </location>
</feature>
<keyword evidence="4 5" id="KW-0472">Membrane</keyword>
<evidence type="ECO:0000313" key="7">
    <source>
        <dbReference type="EMBL" id="PTB89887.1"/>
    </source>
</evidence>
<feature type="transmembrane region" description="Helical" evidence="5">
    <location>
        <begin position="79"/>
        <end position="100"/>
    </location>
</feature>
<comment type="caution">
    <text evidence="7">The sequence shown here is derived from an EMBL/GenBank/DDBJ whole genome shotgun (WGS) entry which is preliminary data.</text>
</comment>
<evidence type="ECO:0000256" key="4">
    <source>
        <dbReference type="ARBA" id="ARBA00023136"/>
    </source>
</evidence>
<keyword evidence="3 5" id="KW-1133">Transmembrane helix</keyword>
<evidence type="ECO:0000259" key="6">
    <source>
        <dbReference type="Pfam" id="PF04116"/>
    </source>
</evidence>
<feature type="domain" description="Fatty acid hydroxylase" evidence="6">
    <location>
        <begin position="88"/>
        <end position="224"/>
    </location>
</feature>
<comment type="subcellular location">
    <subcellularLocation>
        <location evidence="1">Membrane</location>
    </subcellularLocation>
</comment>
<evidence type="ECO:0000256" key="2">
    <source>
        <dbReference type="ARBA" id="ARBA00022692"/>
    </source>
</evidence>
<dbReference type="EMBL" id="PYVG01000006">
    <property type="protein sequence ID" value="PTB89887.1"/>
    <property type="molecule type" value="Genomic_DNA"/>
</dbReference>
<accession>A0A6N4DJS8</accession>
<dbReference type="Pfam" id="PF04116">
    <property type="entry name" value="FA_hydroxylase"/>
    <property type="match status" value="1"/>
</dbReference>
<evidence type="ECO:0000256" key="3">
    <source>
        <dbReference type="ARBA" id="ARBA00022989"/>
    </source>
</evidence>
<evidence type="ECO:0000256" key="5">
    <source>
        <dbReference type="SAM" id="Phobius"/>
    </source>
</evidence>
<feature type="transmembrane region" description="Helical" evidence="5">
    <location>
        <begin position="46"/>
        <end position="67"/>
    </location>
</feature>
<organism evidence="7 8">
    <name type="scientific">Pseudidiomarina aestuarii</name>
    <dbReference type="NCBI Taxonomy" id="624146"/>
    <lineage>
        <taxon>Bacteria</taxon>
        <taxon>Pseudomonadati</taxon>
        <taxon>Pseudomonadota</taxon>
        <taxon>Gammaproteobacteria</taxon>
        <taxon>Alteromonadales</taxon>
        <taxon>Idiomarinaceae</taxon>
        <taxon>Pseudidiomarina</taxon>
    </lineage>
</organism>
<proteinExistence type="predicted"/>
<sequence length="279" mass="31673">MSAELWIRLGCFLGVLLVMIGWEYLSPKRSNRIAKALRWRTNFSMVVVSSVLLRLLIPAGAIGAALWTETNGFGVLHALNASTVVALVSGFLLLDVAIYWQHRLFHRIPWLWRLHRVHHADLDFDVSTGLRFHPIEILLSMVIKIAVVVAFGIPAIAVLIFEVVLNATSLFNHGNVALPRWLERPVRMLIVTQEMHRIHHSQRPIETDSNFSFNFSVWDRLFGTYTAQSKDGSDGIKIGLKEYENERESACFWSLLTNPFRAAPTRETNVKSDTPTTTE</sequence>
<dbReference type="Proteomes" id="UP000241514">
    <property type="component" value="Unassembled WGS sequence"/>
</dbReference>
<dbReference type="AlphaFoldDB" id="A0A6N4DJS8"/>
<reference evidence="7 8" key="1">
    <citation type="submission" date="2018-03" db="EMBL/GenBank/DDBJ databases">
        <title>Cross-interface Injection: A General Nanoliter Liquid Handling Method Applied to Single Cells Genome Amplification Automated Nanoliter Liquid Handling Applied to Single Cell Multiple Displacement Amplification.</title>
        <authorList>
            <person name="Yun J."/>
            <person name="Xu P."/>
            <person name="Xu J."/>
            <person name="Dai X."/>
            <person name="Wang Y."/>
            <person name="Zheng X."/>
            <person name="Cao C."/>
            <person name="Yi Q."/>
            <person name="Zhu Y."/>
            <person name="Wang L."/>
            <person name="Dong Z."/>
            <person name="Huang Y."/>
            <person name="Huang L."/>
            <person name="Du W."/>
        </authorList>
    </citation>
    <scope>NUCLEOTIDE SEQUENCE [LARGE SCALE GENOMIC DNA]</scope>
    <source>
        <strain evidence="7 8">A9-4</strain>
    </source>
</reference>
<dbReference type="InterPro" id="IPR050307">
    <property type="entry name" value="Sterol_Desaturase_Related"/>
</dbReference>
<dbReference type="GO" id="GO:0005506">
    <property type="term" value="F:iron ion binding"/>
    <property type="evidence" value="ECO:0007669"/>
    <property type="project" value="InterPro"/>
</dbReference>
<keyword evidence="2 5" id="KW-0812">Transmembrane</keyword>
<gene>
    <name evidence="7" type="ORF">C9928_02075</name>
</gene>
<evidence type="ECO:0000313" key="8">
    <source>
        <dbReference type="Proteomes" id="UP000241514"/>
    </source>
</evidence>
<name>A0A6N4DJS8_9GAMM</name>
<protein>
    <submittedName>
        <fullName evidence="7">Sterol desaturase</fullName>
    </submittedName>
</protein>
<dbReference type="InterPro" id="IPR006694">
    <property type="entry name" value="Fatty_acid_hydroxylase"/>
</dbReference>
<dbReference type="GO" id="GO:0008610">
    <property type="term" value="P:lipid biosynthetic process"/>
    <property type="evidence" value="ECO:0007669"/>
    <property type="project" value="InterPro"/>
</dbReference>
<dbReference type="GO" id="GO:0016491">
    <property type="term" value="F:oxidoreductase activity"/>
    <property type="evidence" value="ECO:0007669"/>
    <property type="project" value="InterPro"/>
</dbReference>